<name>A0A251STB0_HELAN</name>
<dbReference type="OMA" id="KAWGGHK"/>
<accession>A0A251STB0</accession>
<protein>
    <submittedName>
        <fullName evidence="5">Putative zinc finger, C2H2-like protein</fullName>
    </submittedName>
    <submittedName>
        <fullName evidence="4">Transcription factor C2H2 family</fullName>
    </submittedName>
</protein>
<gene>
    <name evidence="5" type="ORF">HannXRQ_Chr13g0409261</name>
    <name evidence="4" type="ORF">HanXRQr2_Chr13g0595101</name>
</gene>
<dbReference type="OrthoDB" id="6077919at2759"/>
<feature type="region of interest" description="Disordered" evidence="2">
    <location>
        <begin position="418"/>
        <end position="438"/>
    </location>
</feature>
<reference evidence="4" key="3">
    <citation type="submission" date="2020-06" db="EMBL/GenBank/DDBJ databases">
        <title>Helianthus annuus Genome sequencing and assembly Release 2.</title>
        <authorList>
            <person name="Gouzy J."/>
            <person name="Langlade N."/>
            <person name="Munos S."/>
        </authorList>
    </citation>
    <scope>NUCLEOTIDE SEQUENCE</scope>
    <source>
        <tissue evidence="4">Leaves</tissue>
    </source>
</reference>
<dbReference type="GO" id="GO:0006355">
    <property type="term" value="P:regulation of DNA-templated transcription"/>
    <property type="evidence" value="ECO:0000318"/>
    <property type="project" value="GO_Central"/>
</dbReference>
<dbReference type="GO" id="GO:0005634">
    <property type="term" value="C:nucleus"/>
    <property type="evidence" value="ECO:0000318"/>
    <property type="project" value="GO_Central"/>
</dbReference>
<evidence type="ECO:0000259" key="3">
    <source>
        <dbReference type="PROSITE" id="PS50157"/>
    </source>
</evidence>
<keyword evidence="1" id="KW-0862">Zinc</keyword>
<keyword evidence="1" id="KW-0479">Metal-binding</keyword>
<keyword evidence="1" id="KW-0863">Zinc-finger</keyword>
<feature type="region of interest" description="Disordered" evidence="2">
    <location>
        <begin position="1"/>
        <end position="25"/>
    </location>
</feature>
<keyword evidence="6" id="KW-1185">Reference proteome</keyword>
<dbReference type="EMBL" id="CM007902">
    <property type="protein sequence ID" value="OTG02097.1"/>
    <property type="molecule type" value="Genomic_DNA"/>
</dbReference>
<evidence type="ECO:0000313" key="5">
    <source>
        <dbReference type="EMBL" id="OTG02097.1"/>
    </source>
</evidence>
<organism evidence="5 6">
    <name type="scientific">Helianthus annuus</name>
    <name type="common">Common sunflower</name>
    <dbReference type="NCBI Taxonomy" id="4232"/>
    <lineage>
        <taxon>Eukaryota</taxon>
        <taxon>Viridiplantae</taxon>
        <taxon>Streptophyta</taxon>
        <taxon>Embryophyta</taxon>
        <taxon>Tracheophyta</taxon>
        <taxon>Spermatophyta</taxon>
        <taxon>Magnoliopsida</taxon>
        <taxon>eudicotyledons</taxon>
        <taxon>Gunneridae</taxon>
        <taxon>Pentapetalae</taxon>
        <taxon>asterids</taxon>
        <taxon>campanulids</taxon>
        <taxon>Asterales</taxon>
        <taxon>Asteraceae</taxon>
        <taxon>Asteroideae</taxon>
        <taxon>Heliantheae alliance</taxon>
        <taxon>Heliantheae</taxon>
        <taxon>Helianthus</taxon>
    </lineage>
</organism>
<dbReference type="PANTHER" id="PTHR47591:SF1">
    <property type="entry name" value="ZINC FINGER PROTEIN ZAT2-RELATED"/>
    <property type="match status" value="1"/>
</dbReference>
<dbReference type="AlphaFoldDB" id="A0A251STB0"/>
<dbReference type="GO" id="GO:0000976">
    <property type="term" value="F:transcription cis-regulatory region binding"/>
    <property type="evidence" value="ECO:0000318"/>
    <property type="project" value="GO_Central"/>
</dbReference>
<dbReference type="SUPFAM" id="SSF57667">
    <property type="entry name" value="beta-beta-alpha zinc fingers"/>
    <property type="match status" value="3"/>
</dbReference>
<feature type="compositionally biased region" description="Low complexity" evidence="2">
    <location>
        <begin position="427"/>
        <end position="438"/>
    </location>
</feature>
<dbReference type="EMBL" id="MNCJ02000328">
    <property type="protein sequence ID" value="KAF5773990.1"/>
    <property type="molecule type" value="Genomic_DNA"/>
</dbReference>
<dbReference type="Proteomes" id="UP000215914">
    <property type="component" value="Chromosome 13"/>
</dbReference>
<dbReference type="GO" id="GO:0008270">
    <property type="term" value="F:zinc ion binding"/>
    <property type="evidence" value="ECO:0007669"/>
    <property type="project" value="UniProtKB-KW"/>
</dbReference>
<evidence type="ECO:0000256" key="1">
    <source>
        <dbReference type="PROSITE-ProRule" id="PRU00042"/>
    </source>
</evidence>
<dbReference type="PANTHER" id="PTHR47591">
    <property type="entry name" value="ZINC FINGER PROTEIN ZAT2-RELATED"/>
    <property type="match status" value="1"/>
</dbReference>
<dbReference type="Gramene" id="mRNA:HanXRQr2_Chr13g0595101">
    <property type="protein sequence ID" value="CDS:HanXRQr2_Chr13g0595101.1"/>
    <property type="gene ID" value="HanXRQr2_Chr13g0595101"/>
</dbReference>
<dbReference type="InParanoid" id="A0A251STB0"/>
<proteinExistence type="predicted"/>
<evidence type="ECO:0000313" key="4">
    <source>
        <dbReference type="EMBL" id="KAF5773990.1"/>
    </source>
</evidence>
<sequence length="438" mass="49032">MEQIHNHDWDEEGDHNPTNLSPSTDSKMVIKLKIPKQQTPENSNDKDKDVIGILNSKQSEDQVKKICLECNKEFSSGKALGGHMRVHVHNKNPNSLKPQKTNNNGDYHQQLITKPYYMNSVNHEGKPTCSQCGKTFPSMKSLFGHMRCHPERVWRGIVPPQTTVTTAVRHRDHVVDLTRFLEQWPVRERRGRKAVKPAEDDVVLLEAVKDLMSLANAAAYGGSRAVMREEINGRPPEKEEVEDGESDNEQLLINCKLKIKKPKRMKLMELEQNDVVNMVNDGSTHLQQGVNECKYRCTTCNKCFATHQALGGHRSSHNKPKMMSPSRHIIEEYDHKDHKAFVMSVCGENMEKEGVHQCKICDKVFATGQALGGHQRCHWTGATVGPALSSQITSTGEGSSGRKVLDIDLNEVPVGMMEEDDGGNGNGYASSSYNSNIC</sequence>
<dbReference type="PROSITE" id="PS00028">
    <property type="entry name" value="ZINC_FINGER_C2H2_1"/>
    <property type="match status" value="4"/>
</dbReference>
<dbReference type="GO" id="GO:0003700">
    <property type="term" value="F:DNA-binding transcription factor activity"/>
    <property type="evidence" value="ECO:0000318"/>
    <property type="project" value="GO_Central"/>
</dbReference>
<feature type="domain" description="C2H2-type" evidence="3">
    <location>
        <begin position="127"/>
        <end position="149"/>
    </location>
</feature>
<dbReference type="PROSITE" id="PS50157">
    <property type="entry name" value="ZINC_FINGER_C2H2_2"/>
    <property type="match status" value="4"/>
</dbReference>
<feature type="domain" description="C2H2-type" evidence="3">
    <location>
        <begin position="295"/>
        <end position="322"/>
    </location>
</feature>
<evidence type="ECO:0000256" key="2">
    <source>
        <dbReference type="SAM" id="MobiDB-lite"/>
    </source>
</evidence>
<reference evidence="4 6" key="1">
    <citation type="journal article" date="2017" name="Nature">
        <title>The sunflower genome provides insights into oil metabolism, flowering and Asterid evolution.</title>
        <authorList>
            <person name="Badouin H."/>
            <person name="Gouzy J."/>
            <person name="Grassa C.J."/>
            <person name="Murat F."/>
            <person name="Staton S.E."/>
            <person name="Cottret L."/>
            <person name="Lelandais-Briere C."/>
            <person name="Owens G.L."/>
            <person name="Carrere S."/>
            <person name="Mayjonade B."/>
            <person name="Legrand L."/>
            <person name="Gill N."/>
            <person name="Kane N.C."/>
            <person name="Bowers J.E."/>
            <person name="Hubner S."/>
            <person name="Bellec A."/>
            <person name="Berard A."/>
            <person name="Berges H."/>
            <person name="Blanchet N."/>
            <person name="Boniface M.C."/>
            <person name="Brunel D."/>
            <person name="Catrice O."/>
            <person name="Chaidir N."/>
            <person name="Claudel C."/>
            <person name="Donnadieu C."/>
            <person name="Faraut T."/>
            <person name="Fievet G."/>
            <person name="Helmstetter N."/>
            <person name="King M."/>
            <person name="Knapp S.J."/>
            <person name="Lai Z."/>
            <person name="Le Paslier M.C."/>
            <person name="Lippi Y."/>
            <person name="Lorenzon L."/>
            <person name="Mandel J.R."/>
            <person name="Marage G."/>
            <person name="Marchand G."/>
            <person name="Marquand E."/>
            <person name="Bret-Mestries E."/>
            <person name="Morien E."/>
            <person name="Nambeesan S."/>
            <person name="Nguyen T."/>
            <person name="Pegot-Espagnet P."/>
            <person name="Pouilly N."/>
            <person name="Raftis F."/>
            <person name="Sallet E."/>
            <person name="Schiex T."/>
            <person name="Thomas J."/>
            <person name="Vandecasteele C."/>
            <person name="Vares D."/>
            <person name="Vear F."/>
            <person name="Vautrin S."/>
            <person name="Crespi M."/>
            <person name="Mangin B."/>
            <person name="Burke J.M."/>
            <person name="Salse J."/>
            <person name="Munos S."/>
            <person name="Vincourt P."/>
            <person name="Rieseberg L.H."/>
            <person name="Langlade N.B."/>
        </authorList>
    </citation>
    <scope>NUCLEOTIDE SEQUENCE [LARGE SCALE GENOMIC DNA]</scope>
    <source>
        <strain evidence="6">cv. SF193</strain>
        <tissue evidence="4">Leaves</tissue>
    </source>
</reference>
<dbReference type="STRING" id="4232.A0A251STB0"/>
<dbReference type="Pfam" id="PF13912">
    <property type="entry name" value="zf-C2H2_6"/>
    <property type="match status" value="4"/>
</dbReference>
<feature type="domain" description="C2H2-type" evidence="3">
    <location>
        <begin position="65"/>
        <end position="92"/>
    </location>
</feature>
<dbReference type="Gene3D" id="3.30.160.60">
    <property type="entry name" value="Classic Zinc Finger"/>
    <property type="match status" value="2"/>
</dbReference>
<feature type="domain" description="C2H2-type" evidence="3">
    <location>
        <begin position="356"/>
        <end position="378"/>
    </location>
</feature>
<reference evidence="5" key="2">
    <citation type="submission" date="2017-02" db="EMBL/GenBank/DDBJ databases">
        <title>Sunflower complete genome.</title>
        <authorList>
            <person name="Langlade N."/>
            <person name="Munos S."/>
        </authorList>
    </citation>
    <scope>NUCLEOTIDE SEQUENCE [LARGE SCALE GENOMIC DNA]</scope>
    <source>
        <tissue evidence="5">Leaves</tissue>
    </source>
</reference>
<dbReference type="InterPro" id="IPR013087">
    <property type="entry name" value="Znf_C2H2_type"/>
</dbReference>
<evidence type="ECO:0000313" key="6">
    <source>
        <dbReference type="Proteomes" id="UP000215914"/>
    </source>
</evidence>
<dbReference type="InterPro" id="IPR036236">
    <property type="entry name" value="Znf_C2H2_sf"/>
</dbReference>
<dbReference type="SMART" id="SM00355">
    <property type="entry name" value="ZnF_C2H2"/>
    <property type="match status" value="4"/>
</dbReference>
<feature type="compositionally biased region" description="Polar residues" evidence="2">
    <location>
        <begin position="16"/>
        <end position="25"/>
    </location>
</feature>